<dbReference type="GO" id="GO:0016514">
    <property type="term" value="C:SWI/SNF complex"/>
    <property type="evidence" value="ECO:0007669"/>
    <property type="project" value="InterPro"/>
</dbReference>
<gene>
    <name evidence="2" type="ORF">CYFA0S_08e00210g</name>
</gene>
<accession>A0A061B2A2</accession>
<reference evidence="2" key="1">
    <citation type="journal article" date="2014" name="Genome Announc.">
        <title>Genome sequence of the yeast Cyberlindnera fabianii (Hansenula fabianii).</title>
        <authorList>
            <person name="Freel K.C."/>
            <person name="Sarilar V."/>
            <person name="Neuveglise C."/>
            <person name="Devillers H."/>
            <person name="Friedrich A."/>
            <person name="Schacherer J."/>
        </authorList>
    </citation>
    <scope>NUCLEOTIDE SEQUENCE</scope>
    <source>
        <strain evidence="2">YJS4271</strain>
    </source>
</reference>
<feature type="compositionally biased region" description="Polar residues" evidence="1">
    <location>
        <begin position="97"/>
        <end position="111"/>
    </location>
</feature>
<evidence type="ECO:0000256" key="1">
    <source>
        <dbReference type="SAM" id="MobiDB-lite"/>
    </source>
</evidence>
<feature type="region of interest" description="Disordered" evidence="1">
    <location>
        <begin position="85"/>
        <end position="230"/>
    </location>
</feature>
<proteinExistence type="predicted"/>
<dbReference type="OrthoDB" id="4063132at2759"/>
<sequence length="230" mass="24259">MSVRQSLYGQSLVRSANTVNFGSEPQDKRWKRDWYTPAKTAPTAPPSTSATPTPFHDERDTPEASQKLNFSIRTWMVDTDYKEVADGDDSDYIDLNKYNTNKQTRDTTNGMSDDAIRGAVGSESALPGLSKSTDDAASDAAQTATPTADPTPAPETPGSETPTTETPTLQTPAVNVPSTDTPAADTPMIDASAEVTPSNETPIESVSATPAPTEPAVATPDVAAEPESAP</sequence>
<dbReference type="PhylomeDB" id="A0A061B2A2"/>
<feature type="region of interest" description="Disordered" evidence="1">
    <location>
        <begin position="17"/>
        <end position="67"/>
    </location>
</feature>
<dbReference type="VEuPathDB" id="FungiDB:BON22_4819"/>
<dbReference type="AlphaFoldDB" id="A0A061B2A2"/>
<dbReference type="Gene3D" id="6.20.420.10">
    <property type="match status" value="1"/>
</dbReference>
<dbReference type="InterPro" id="IPR018304">
    <property type="entry name" value="Rtt102"/>
</dbReference>
<feature type="compositionally biased region" description="Low complexity" evidence="1">
    <location>
        <begin position="138"/>
        <end position="148"/>
    </location>
</feature>
<organism evidence="2">
    <name type="scientific">Cyberlindnera fabianii</name>
    <name type="common">Yeast</name>
    <name type="synonym">Hansenula fabianii</name>
    <dbReference type="NCBI Taxonomy" id="36022"/>
    <lineage>
        <taxon>Eukaryota</taxon>
        <taxon>Fungi</taxon>
        <taxon>Dikarya</taxon>
        <taxon>Ascomycota</taxon>
        <taxon>Saccharomycotina</taxon>
        <taxon>Saccharomycetes</taxon>
        <taxon>Phaffomycetales</taxon>
        <taxon>Phaffomycetaceae</taxon>
        <taxon>Cyberlindnera</taxon>
    </lineage>
</organism>
<feature type="compositionally biased region" description="Basic and acidic residues" evidence="1">
    <location>
        <begin position="25"/>
        <end position="34"/>
    </location>
</feature>
<feature type="compositionally biased region" description="Low complexity" evidence="1">
    <location>
        <begin position="36"/>
        <end position="54"/>
    </location>
</feature>
<dbReference type="GO" id="GO:0006338">
    <property type="term" value="P:chromatin remodeling"/>
    <property type="evidence" value="ECO:0007669"/>
    <property type="project" value="InterPro"/>
</dbReference>
<dbReference type="EMBL" id="LK052893">
    <property type="protein sequence ID" value="CDR41803.1"/>
    <property type="molecule type" value="Genomic_DNA"/>
</dbReference>
<feature type="compositionally biased region" description="Polar residues" evidence="1">
    <location>
        <begin position="195"/>
        <end position="204"/>
    </location>
</feature>
<protein>
    <submittedName>
        <fullName evidence="2">CYFA0S08e00210g1_1</fullName>
    </submittedName>
</protein>
<name>A0A061B2A2_CYBFA</name>
<feature type="compositionally biased region" description="Low complexity" evidence="1">
    <location>
        <begin position="156"/>
        <end position="172"/>
    </location>
</feature>
<feature type="compositionally biased region" description="Low complexity" evidence="1">
    <location>
        <begin position="206"/>
        <end position="230"/>
    </location>
</feature>
<dbReference type="GO" id="GO:0016586">
    <property type="term" value="C:RSC-type complex"/>
    <property type="evidence" value="ECO:0007669"/>
    <property type="project" value="InterPro"/>
</dbReference>
<dbReference type="Pfam" id="PF09510">
    <property type="entry name" value="Rtt102p"/>
    <property type="match status" value="1"/>
</dbReference>
<evidence type="ECO:0000313" key="2">
    <source>
        <dbReference type="EMBL" id="CDR41803.1"/>
    </source>
</evidence>